<feature type="compositionally biased region" description="Polar residues" evidence="1">
    <location>
        <begin position="258"/>
        <end position="267"/>
    </location>
</feature>
<evidence type="ECO:0000313" key="3">
    <source>
        <dbReference type="Proteomes" id="UP000004994"/>
    </source>
</evidence>
<accession>A0A3Q7EI30</accession>
<feature type="compositionally biased region" description="Basic and acidic residues" evidence="1">
    <location>
        <begin position="15"/>
        <end position="27"/>
    </location>
</feature>
<reference evidence="2" key="1">
    <citation type="journal article" date="2012" name="Nature">
        <title>The tomato genome sequence provides insights into fleshy fruit evolution.</title>
        <authorList>
            <consortium name="Tomato Genome Consortium"/>
        </authorList>
    </citation>
    <scope>NUCLEOTIDE SEQUENCE [LARGE SCALE GENOMIC DNA]</scope>
    <source>
        <strain evidence="2">cv. Heinz 1706</strain>
    </source>
</reference>
<dbReference type="PaxDb" id="4081-Solyc01g080740.1.1"/>
<organism evidence="2">
    <name type="scientific">Solanum lycopersicum</name>
    <name type="common">Tomato</name>
    <name type="synonym">Lycopersicon esculentum</name>
    <dbReference type="NCBI Taxonomy" id="4081"/>
    <lineage>
        <taxon>Eukaryota</taxon>
        <taxon>Viridiplantae</taxon>
        <taxon>Streptophyta</taxon>
        <taxon>Embryophyta</taxon>
        <taxon>Tracheophyta</taxon>
        <taxon>Spermatophyta</taxon>
        <taxon>Magnoliopsida</taxon>
        <taxon>eudicotyledons</taxon>
        <taxon>Gunneridae</taxon>
        <taxon>Pentapetalae</taxon>
        <taxon>asterids</taxon>
        <taxon>lamiids</taxon>
        <taxon>Solanales</taxon>
        <taxon>Solanaceae</taxon>
        <taxon>Solanoideae</taxon>
        <taxon>Solaneae</taxon>
        <taxon>Solanum</taxon>
        <taxon>Solanum subgen. Lycopersicon</taxon>
    </lineage>
</organism>
<dbReference type="AlphaFoldDB" id="A0A3Q7EI30"/>
<name>A0A3Q7EI30_SOLLC</name>
<protein>
    <submittedName>
        <fullName evidence="2">Uncharacterized protein</fullName>
    </submittedName>
</protein>
<reference evidence="2" key="2">
    <citation type="submission" date="2019-01" db="UniProtKB">
        <authorList>
            <consortium name="EnsemblPlants"/>
        </authorList>
    </citation>
    <scope>IDENTIFICATION</scope>
    <source>
        <strain evidence="2">cv. Heinz 1706</strain>
    </source>
</reference>
<proteinExistence type="predicted"/>
<dbReference type="Proteomes" id="UP000004994">
    <property type="component" value="Chromosome 1"/>
</dbReference>
<feature type="compositionally biased region" description="Low complexity" evidence="1">
    <location>
        <begin position="1"/>
        <end position="11"/>
    </location>
</feature>
<dbReference type="EnsemblPlants" id="Solyc01g080725.1.1">
    <property type="protein sequence ID" value="Solyc01g080725.1.1"/>
    <property type="gene ID" value="Solyc01g080725.1"/>
</dbReference>
<feature type="compositionally biased region" description="Polar residues" evidence="1">
    <location>
        <begin position="71"/>
        <end position="80"/>
    </location>
</feature>
<feature type="compositionally biased region" description="Basic residues" evidence="1">
    <location>
        <begin position="119"/>
        <end position="129"/>
    </location>
</feature>
<evidence type="ECO:0000313" key="2">
    <source>
        <dbReference type="EnsemblPlants" id="Solyc01g080725.1.1"/>
    </source>
</evidence>
<feature type="compositionally biased region" description="Polar residues" evidence="1">
    <location>
        <begin position="171"/>
        <end position="182"/>
    </location>
</feature>
<feature type="region of interest" description="Disordered" evidence="1">
    <location>
        <begin position="1"/>
        <end position="42"/>
    </location>
</feature>
<feature type="compositionally biased region" description="Basic and acidic residues" evidence="1">
    <location>
        <begin position="130"/>
        <end position="149"/>
    </location>
</feature>
<dbReference type="Gramene" id="Solyc01g080725.1.1">
    <property type="protein sequence ID" value="Solyc01g080725.1.1"/>
    <property type="gene ID" value="Solyc01g080725.1"/>
</dbReference>
<dbReference type="InParanoid" id="A0A3Q7EI30"/>
<feature type="region of interest" description="Disordered" evidence="1">
    <location>
        <begin position="70"/>
        <end position="182"/>
    </location>
</feature>
<feature type="compositionally biased region" description="Polar residues" evidence="1">
    <location>
        <begin position="150"/>
        <end position="162"/>
    </location>
</feature>
<feature type="region of interest" description="Disordered" evidence="1">
    <location>
        <begin position="258"/>
        <end position="293"/>
    </location>
</feature>
<sequence>MVMKKSSSIKKNSSKNKDASTSKDPKTLKKRGRKAAPPIVRPTLQMIECSNIQATPEEISALGLPDINYVPPNQSVSSVPDNDDVHPEEVSDFEDFTAKPPDVLLKRTSRGVNVGTNPQKRKRLKIAHPHKYDLPRISKAQKESDHQPDHSFQNPEPQQKGSENVAGVGVSPNSFNEKTSLANSETDDLKKFMKSYVDQKFGDLDSKVEALEALIKSNHSELLIAVAARGNKYEKDMGGVSSPHMMNDSVAKKNVGTQFNSSKSNEATVDDADENSDAAGKQKSNSAHQIVSPKHKNFATVDDVAEIAVELNKQTEDVTKNNSDHPTVSQKHMNFATVDAAAETAVEVEKQTEDVTKNNSDHPKVSPKHMNFATVDDAAETAAEIEKQTEDVMKDSTSSVSFTPENVAMTLDVNPLDAVIPLQLTWGDDLLSDSQLPSQLGTSCGIHLPHELLQFQSMDMDHVHRLAQF</sequence>
<evidence type="ECO:0000256" key="1">
    <source>
        <dbReference type="SAM" id="MobiDB-lite"/>
    </source>
</evidence>
<keyword evidence="3" id="KW-1185">Reference proteome</keyword>